<dbReference type="PROSITE" id="PS50111">
    <property type="entry name" value="CHEMOTAXIS_TRANSDUC_2"/>
    <property type="match status" value="1"/>
</dbReference>
<dbReference type="PANTHER" id="PTHR32089:SF114">
    <property type="entry name" value="METHYL-ACCEPTING CHEMOTAXIS PROTEIN MCPB"/>
    <property type="match status" value="1"/>
</dbReference>
<accession>X1SM90</accession>
<dbReference type="GO" id="GO:0007165">
    <property type="term" value="P:signal transduction"/>
    <property type="evidence" value="ECO:0007669"/>
    <property type="project" value="UniProtKB-KW"/>
</dbReference>
<sequence length="178" mass="19346">GRGFAVVAEEIRKLALESANSVERVSQLINSTRDGIKEVAKMIDEDAKKAGDGKTLVDKSEKDFEQISKTVTLVTTLINQVNESTGEQNEGTKKLVSVVEKIASIASDTTATGNSLNIMNLFAQSSMTKLFNPLATSEPIWGSTGIIPTISETKVANNPFFESRIIINFRLLSLQLKL</sequence>
<keyword evidence="1" id="KW-0807">Transducer</keyword>
<evidence type="ECO:0000256" key="1">
    <source>
        <dbReference type="ARBA" id="ARBA00023224"/>
    </source>
</evidence>
<dbReference type="AlphaFoldDB" id="X1SM90"/>
<organism evidence="3">
    <name type="scientific">marine sediment metagenome</name>
    <dbReference type="NCBI Taxonomy" id="412755"/>
    <lineage>
        <taxon>unclassified sequences</taxon>
        <taxon>metagenomes</taxon>
        <taxon>ecological metagenomes</taxon>
    </lineage>
</organism>
<evidence type="ECO:0000259" key="2">
    <source>
        <dbReference type="PROSITE" id="PS50111"/>
    </source>
</evidence>
<dbReference type="GO" id="GO:0016020">
    <property type="term" value="C:membrane"/>
    <property type="evidence" value="ECO:0007669"/>
    <property type="project" value="InterPro"/>
</dbReference>
<name>X1SM90_9ZZZZ</name>
<dbReference type="PANTHER" id="PTHR32089">
    <property type="entry name" value="METHYL-ACCEPTING CHEMOTAXIS PROTEIN MCPB"/>
    <property type="match status" value="1"/>
</dbReference>
<dbReference type="Gene3D" id="1.10.287.950">
    <property type="entry name" value="Methyl-accepting chemotaxis protein"/>
    <property type="match status" value="1"/>
</dbReference>
<reference evidence="3" key="1">
    <citation type="journal article" date="2014" name="Front. Microbiol.">
        <title>High frequency of phylogenetically diverse reductive dehalogenase-homologous genes in deep subseafloor sedimentary metagenomes.</title>
        <authorList>
            <person name="Kawai M."/>
            <person name="Futagami T."/>
            <person name="Toyoda A."/>
            <person name="Takaki Y."/>
            <person name="Nishi S."/>
            <person name="Hori S."/>
            <person name="Arai W."/>
            <person name="Tsubouchi T."/>
            <person name="Morono Y."/>
            <person name="Uchiyama I."/>
            <person name="Ito T."/>
            <person name="Fujiyama A."/>
            <person name="Inagaki F."/>
            <person name="Takami H."/>
        </authorList>
    </citation>
    <scope>NUCLEOTIDE SEQUENCE</scope>
    <source>
        <strain evidence="3">Expedition CK06-06</strain>
    </source>
</reference>
<dbReference type="SUPFAM" id="SSF58104">
    <property type="entry name" value="Methyl-accepting chemotaxis protein (MCP) signaling domain"/>
    <property type="match status" value="1"/>
</dbReference>
<dbReference type="EMBL" id="BARW01011766">
    <property type="protein sequence ID" value="GAI76455.1"/>
    <property type="molecule type" value="Genomic_DNA"/>
</dbReference>
<evidence type="ECO:0000313" key="3">
    <source>
        <dbReference type="EMBL" id="GAI76455.1"/>
    </source>
</evidence>
<proteinExistence type="predicted"/>
<dbReference type="InterPro" id="IPR004089">
    <property type="entry name" value="MCPsignal_dom"/>
</dbReference>
<feature type="non-terminal residue" evidence="3">
    <location>
        <position position="1"/>
    </location>
</feature>
<dbReference type="Pfam" id="PF00015">
    <property type="entry name" value="MCPsignal"/>
    <property type="match status" value="1"/>
</dbReference>
<protein>
    <recommendedName>
        <fullName evidence="2">Methyl-accepting transducer domain-containing protein</fullName>
    </recommendedName>
</protein>
<gene>
    <name evidence="3" type="ORF">S12H4_22527</name>
</gene>
<comment type="caution">
    <text evidence="3">The sequence shown here is derived from an EMBL/GenBank/DDBJ whole genome shotgun (WGS) entry which is preliminary data.</text>
</comment>
<feature type="domain" description="Methyl-accepting transducer" evidence="2">
    <location>
        <begin position="1"/>
        <end position="103"/>
    </location>
</feature>